<dbReference type="AlphaFoldDB" id="A0A1T4N0H5"/>
<dbReference type="RefSeq" id="WP_078757247.1">
    <property type="nucleotide sequence ID" value="NZ_FUXP01000001.1"/>
</dbReference>
<accession>A0A1T4N0H5</accession>
<gene>
    <name evidence="2" type="ORF">SAMN02745674_00670</name>
</gene>
<feature type="domain" description="FAD-binding" evidence="1">
    <location>
        <begin position="2"/>
        <end position="338"/>
    </location>
</feature>
<dbReference type="InterPro" id="IPR051704">
    <property type="entry name" value="FAD_aromatic-hydroxylase"/>
</dbReference>
<dbReference type="PRINTS" id="PR00420">
    <property type="entry name" value="RNGMNOXGNASE"/>
</dbReference>
<sequence>MRVAINGAGIAGTALAYWLSKMGHEVLLIERAAELRTGGYILNLWGVGYEAVEKMGLLPELLELQYETDELRMVDSQGRTRGGYPSQILQRLANGRIATLARADIAAAIYRLLDNRVETIFGDSIATIDDDGTHAHVGFEHAPQREVDLVIGADGLHSRIRQITFGPDRQFEYPMGCHVASFEVAGYRPRDDNLYVAHTAPGRYIARFPVRDDRTLFFMLLRNEYLPSTLATGEPERKAALTAAFSDMGWECPAILSALEKTDGVYFDSISQIRMDGWTKRRVALVGDAAACPSLIAGEGAGLALAEAYVLAGEIHVHGEDLDSALKHYQKRMWPYATRKQRYAEGLVTSFVPKTDLGVRARDLATLLMRLPVFPRLLMGRYFRDAMELPEYAMACQEMETPPTRSFEPNPLRPI</sequence>
<proteinExistence type="predicted"/>
<dbReference type="PANTHER" id="PTHR46865:SF8">
    <property type="entry name" value="POSSIBLE OXIDOREDUCTASE"/>
    <property type="match status" value="1"/>
</dbReference>
<dbReference type="EMBL" id="FUXP01000001">
    <property type="protein sequence ID" value="SJZ72631.1"/>
    <property type="molecule type" value="Genomic_DNA"/>
</dbReference>
<dbReference type="SUPFAM" id="SSF51905">
    <property type="entry name" value="FAD/NAD(P)-binding domain"/>
    <property type="match status" value="1"/>
</dbReference>
<reference evidence="2 3" key="1">
    <citation type="submission" date="2017-02" db="EMBL/GenBank/DDBJ databases">
        <authorList>
            <person name="Peterson S.W."/>
        </authorList>
    </citation>
    <scope>NUCLEOTIDE SEQUENCE [LARGE SCALE GENOMIC DNA]</scope>
    <source>
        <strain evidence="2 3">DSM 21749</strain>
    </source>
</reference>
<evidence type="ECO:0000313" key="3">
    <source>
        <dbReference type="Proteomes" id="UP000190061"/>
    </source>
</evidence>
<dbReference type="Pfam" id="PF01494">
    <property type="entry name" value="FAD_binding_3"/>
    <property type="match status" value="1"/>
</dbReference>
<evidence type="ECO:0000259" key="1">
    <source>
        <dbReference type="Pfam" id="PF01494"/>
    </source>
</evidence>
<dbReference type="InterPro" id="IPR036188">
    <property type="entry name" value="FAD/NAD-bd_sf"/>
</dbReference>
<protein>
    <submittedName>
        <fullName evidence="2">2-polyprenyl-6-methoxyphenol hydroxylase</fullName>
    </submittedName>
</protein>
<dbReference type="PANTHER" id="PTHR46865">
    <property type="entry name" value="OXIDOREDUCTASE-RELATED"/>
    <property type="match status" value="1"/>
</dbReference>
<dbReference type="GO" id="GO:0071949">
    <property type="term" value="F:FAD binding"/>
    <property type="evidence" value="ECO:0007669"/>
    <property type="project" value="InterPro"/>
</dbReference>
<dbReference type="OrthoDB" id="5499180at2"/>
<dbReference type="Gene3D" id="3.30.9.10">
    <property type="entry name" value="D-Amino Acid Oxidase, subunit A, domain 2"/>
    <property type="match status" value="1"/>
</dbReference>
<dbReference type="STRING" id="1122188.SAMN02745674_00670"/>
<name>A0A1T4N0H5_9GAMM</name>
<dbReference type="Gene3D" id="3.50.50.60">
    <property type="entry name" value="FAD/NAD(P)-binding domain"/>
    <property type="match status" value="1"/>
</dbReference>
<organism evidence="2 3">
    <name type="scientific">Lysobacter spongiicola DSM 21749</name>
    <dbReference type="NCBI Taxonomy" id="1122188"/>
    <lineage>
        <taxon>Bacteria</taxon>
        <taxon>Pseudomonadati</taxon>
        <taxon>Pseudomonadota</taxon>
        <taxon>Gammaproteobacteria</taxon>
        <taxon>Lysobacterales</taxon>
        <taxon>Lysobacteraceae</taxon>
        <taxon>Novilysobacter</taxon>
    </lineage>
</organism>
<dbReference type="InterPro" id="IPR002938">
    <property type="entry name" value="FAD-bd"/>
</dbReference>
<dbReference type="Proteomes" id="UP000190061">
    <property type="component" value="Unassembled WGS sequence"/>
</dbReference>
<keyword evidence="3" id="KW-1185">Reference proteome</keyword>
<evidence type="ECO:0000313" key="2">
    <source>
        <dbReference type="EMBL" id="SJZ72631.1"/>
    </source>
</evidence>
<dbReference type="NCBIfam" id="NF005761">
    <property type="entry name" value="PRK07588.1"/>
    <property type="match status" value="1"/>
</dbReference>